<evidence type="ECO:0000313" key="5">
    <source>
        <dbReference type="Proteomes" id="UP000030693"/>
    </source>
</evidence>
<feature type="transmembrane region" description="Helical" evidence="2">
    <location>
        <begin position="66"/>
        <end position="85"/>
    </location>
</feature>
<feature type="domain" description="J" evidence="3">
    <location>
        <begin position="98"/>
        <end position="165"/>
    </location>
</feature>
<dbReference type="Gene3D" id="1.10.287.110">
    <property type="entry name" value="DnaJ domain"/>
    <property type="match status" value="1"/>
</dbReference>
<evidence type="ECO:0000256" key="2">
    <source>
        <dbReference type="SAM" id="Phobius"/>
    </source>
</evidence>
<dbReference type="InterPro" id="IPR036869">
    <property type="entry name" value="J_dom_sf"/>
</dbReference>
<dbReference type="InterPro" id="IPR001623">
    <property type="entry name" value="DnaJ_domain"/>
</dbReference>
<dbReference type="SMART" id="SM00271">
    <property type="entry name" value="DnaJ"/>
    <property type="match status" value="1"/>
</dbReference>
<protein>
    <recommendedName>
        <fullName evidence="3">J domain-containing protein</fullName>
    </recommendedName>
</protein>
<dbReference type="PANTHER" id="PTHR24075:SF0">
    <property type="entry name" value="TRANSLOCATION PROTEIN SEC63 HOMOLOG"/>
    <property type="match status" value="1"/>
</dbReference>
<evidence type="ECO:0000256" key="1">
    <source>
        <dbReference type="SAM" id="MobiDB-lite"/>
    </source>
</evidence>
<sequence>MKYQYDESGTAFLVFACTMTGLFIVPITIIRIRKFIRLNWPGKLDEAGMQKLEAERNRVNTTFDHVLNFLYFFFLTIFIIMCIRIKRLDIAETHGGFDPFAILGVTPESTISEIKKANRQLTLIWHPDKYNGTDPEAANETFMQISKAYKILSDPKAREEFELHGDTENRDAFAGIALPQWMSQSYVLLGVYMLALMGICYLVSRAWKSFSKTRKEKPEATFNSPGDIGRFFVSYYWSEIVCPSLRKGAMFPLNHLAAFDILTKSPAFTTSLESLPTDDAFLSIMEKHVKNYPIPEKTLVPKLRKSSFLLYAQLTRSDLPPEYEKERSIVARTVLRQIPLIASFVSFERDFDAQIRKFLSENPLPKDRQVFTTDSGQKVILTEKDFPLIPLYLLASYAVEVGQMVAQSLYFPPSLFAPSSFLQLPHFTPRMLDKVLQKLTSMSAGGQLQVNNVTIRQLLMTPPRELEPFLKSFFSEEEIADIHAAAAKIPWLQRHRLFVNKDAVYGGDSVMLYVQFKVVHGFATQEMIDTENRIAEKRRDNFRLGRLPTSDEQGRGFADHALIKTLEDLLRKPNRKPGPGPSPYDNMPNNEIRAKLNSLQREDDPVPADRPAPFIANPLDQSAPSETIVVQNTRLPAEVLPANVPADELGRKLLEAGEATAFWHVFLLYPNMTAMNYQMLGRCYIDEDGNKILQYQLTLQMPDPRDDSVSYTRLRLNALSSIFLGTDIGEFFCIPVLPRSRKPQAEIEEEHRAQMEAEEAHQGCNHNHGDHGHSHGGDDHGHSHSHGGHGHSHGGHGHSHGDHSDSD</sequence>
<dbReference type="GO" id="GO:0006614">
    <property type="term" value="P:SRP-dependent cotranslational protein targeting to membrane"/>
    <property type="evidence" value="ECO:0007669"/>
    <property type="project" value="TreeGrafter"/>
</dbReference>
<keyword evidence="2" id="KW-0472">Membrane</keyword>
<dbReference type="PANTHER" id="PTHR24075">
    <property type="entry name" value="SEC63 DOMAIN-CONTAINING"/>
    <property type="match status" value="1"/>
</dbReference>
<dbReference type="STRING" id="691883.A0A058ZF59"/>
<reference evidence="4" key="1">
    <citation type="submission" date="2013-04" db="EMBL/GenBank/DDBJ databases">
        <title>The Genome Sequence of Fonticula alba ATCC 38817.</title>
        <authorList>
            <consortium name="The Broad Institute Genomics Platform"/>
            <person name="Russ C."/>
            <person name="Cuomo C."/>
            <person name="Burger G."/>
            <person name="Gray M.W."/>
            <person name="Holland P.W.H."/>
            <person name="King N."/>
            <person name="Lang F.B.F."/>
            <person name="Roger A.J."/>
            <person name="Ruiz-Trillo I."/>
            <person name="Brown M."/>
            <person name="Walker B."/>
            <person name="Young S."/>
            <person name="Zeng Q."/>
            <person name="Gargeya S."/>
            <person name="Fitzgerald M."/>
            <person name="Haas B."/>
            <person name="Abouelleil A."/>
            <person name="Allen A.W."/>
            <person name="Alvarado L."/>
            <person name="Arachchi H.M."/>
            <person name="Berlin A.M."/>
            <person name="Chapman S.B."/>
            <person name="Gainer-Dewar J."/>
            <person name="Goldberg J."/>
            <person name="Griggs A."/>
            <person name="Gujja S."/>
            <person name="Hansen M."/>
            <person name="Howarth C."/>
            <person name="Imamovic A."/>
            <person name="Ireland A."/>
            <person name="Larimer J."/>
            <person name="McCowan C."/>
            <person name="Murphy C."/>
            <person name="Pearson M."/>
            <person name="Poon T.W."/>
            <person name="Priest M."/>
            <person name="Roberts A."/>
            <person name="Saif S."/>
            <person name="Shea T."/>
            <person name="Sisk P."/>
            <person name="Sykes S."/>
            <person name="Wortman J."/>
            <person name="Nusbaum C."/>
            <person name="Birren B."/>
        </authorList>
    </citation>
    <scope>NUCLEOTIDE SEQUENCE [LARGE SCALE GENOMIC DNA]</scope>
    <source>
        <strain evidence="4">ATCC 38817</strain>
    </source>
</reference>
<organism evidence="4">
    <name type="scientific">Fonticula alba</name>
    <name type="common">Slime mold</name>
    <dbReference type="NCBI Taxonomy" id="691883"/>
    <lineage>
        <taxon>Eukaryota</taxon>
        <taxon>Rotosphaerida</taxon>
        <taxon>Fonticulaceae</taxon>
        <taxon>Fonticula</taxon>
    </lineage>
</organism>
<dbReference type="AlphaFoldDB" id="A0A058ZF59"/>
<dbReference type="GO" id="GO:0006620">
    <property type="term" value="P:post-translational protein targeting to endoplasmic reticulum membrane"/>
    <property type="evidence" value="ECO:0007669"/>
    <property type="project" value="TreeGrafter"/>
</dbReference>
<feature type="region of interest" description="Disordered" evidence="1">
    <location>
        <begin position="571"/>
        <end position="590"/>
    </location>
</feature>
<dbReference type="EMBL" id="KB932201">
    <property type="protein sequence ID" value="KCV72979.1"/>
    <property type="molecule type" value="Genomic_DNA"/>
</dbReference>
<feature type="transmembrane region" description="Helical" evidence="2">
    <location>
        <begin position="12"/>
        <end position="32"/>
    </location>
</feature>
<dbReference type="GeneID" id="20525256"/>
<dbReference type="SUPFAM" id="SSF46565">
    <property type="entry name" value="Chaperone J-domain"/>
    <property type="match status" value="1"/>
</dbReference>
<keyword evidence="5" id="KW-1185">Reference proteome</keyword>
<keyword evidence="2" id="KW-0812">Transmembrane</keyword>
<dbReference type="PRINTS" id="PR00625">
    <property type="entry name" value="JDOMAIN"/>
</dbReference>
<dbReference type="PROSITE" id="PS50076">
    <property type="entry name" value="DNAJ_2"/>
    <property type="match status" value="1"/>
</dbReference>
<accession>A0A058ZF59</accession>
<gene>
    <name evidence="4" type="ORF">H696_00531</name>
</gene>
<dbReference type="GO" id="GO:0031207">
    <property type="term" value="C:Sec62/Sec63 complex"/>
    <property type="evidence" value="ECO:0007669"/>
    <property type="project" value="TreeGrafter"/>
</dbReference>
<feature type="region of interest" description="Disordered" evidence="1">
    <location>
        <begin position="744"/>
        <end position="807"/>
    </location>
</feature>
<dbReference type="Pfam" id="PF00226">
    <property type="entry name" value="DnaJ"/>
    <property type="match status" value="1"/>
</dbReference>
<dbReference type="GO" id="GO:0003723">
    <property type="term" value="F:RNA binding"/>
    <property type="evidence" value="ECO:0007669"/>
    <property type="project" value="TreeGrafter"/>
</dbReference>
<dbReference type="CDD" id="cd06257">
    <property type="entry name" value="DnaJ"/>
    <property type="match status" value="1"/>
</dbReference>
<keyword evidence="2" id="KW-1133">Transmembrane helix</keyword>
<feature type="compositionally biased region" description="Basic and acidic residues" evidence="1">
    <location>
        <begin position="744"/>
        <end position="782"/>
    </location>
</feature>
<evidence type="ECO:0000313" key="4">
    <source>
        <dbReference type="EMBL" id="KCV72979.1"/>
    </source>
</evidence>
<dbReference type="OrthoDB" id="1734229at2759"/>
<evidence type="ECO:0000259" key="3">
    <source>
        <dbReference type="PROSITE" id="PS50076"/>
    </source>
</evidence>
<name>A0A058ZF59_FONAL</name>
<dbReference type="Proteomes" id="UP000030693">
    <property type="component" value="Unassembled WGS sequence"/>
</dbReference>
<dbReference type="GO" id="GO:0008320">
    <property type="term" value="F:protein transmembrane transporter activity"/>
    <property type="evidence" value="ECO:0007669"/>
    <property type="project" value="TreeGrafter"/>
</dbReference>
<dbReference type="eggNOG" id="KOG0721">
    <property type="taxonomic scope" value="Eukaryota"/>
</dbReference>
<feature type="compositionally biased region" description="Basic residues" evidence="1">
    <location>
        <begin position="783"/>
        <end position="798"/>
    </location>
</feature>
<dbReference type="RefSeq" id="XP_009492680.1">
    <property type="nucleotide sequence ID" value="XM_009494405.1"/>
</dbReference>
<proteinExistence type="predicted"/>